<name>A7AMG9_BABBO</name>
<dbReference type="STRING" id="5865.A7AMG9"/>
<dbReference type="GeneID" id="5479566"/>
<accession>A7AMG9</accession>
<dbReference type="InParanoid" id="A7AMG9"/>
<dbReference type="Proteomes" id="UP000002173">
    <property type="component" value="Unassembled WGS sequence"/>
</dbReference>
<reference evidence="4" key="2">
    <citation type="journal article" date="2020" name="Data Brief">
        <title>Transcriptome dataset of Babesia bovis life stages within vertebrate and invertebrate hosts.</title>
        <authorList>
            <person name="Ueti M.W."/>
            <person name="Johnson W.C."/>
            <person name="Kappmeyer L.S."/>
            <person name="Herndon D.R."/>
            <person name="Mousel M.R."/>
            <person name="Reif K.E."/>
            <person name="Taus N.S."/>
            <person name="Ifeonu O.O."/>
            <person name="Silva J.C."/>
            <person name="Suarez C.E."/>
            <person name="Brayton K.A."/>
        </authorList>
    </citation>
    <scope>NUCLEOTIDE SEQUENCE [LARGE SCALE GENOMIC DNA]</scope>
</reference>
<reference evidence="3 4" key="1">
    <citation type="journal article" date="2007" name="PLoS Pathog.">
        <title>Genome sequence of Babesia bovis and comparative analysis of apicomplexan hemoprotozoa.</title>
        <authorList>
            <person name="Brayton K.A."/>
            <person name="Lau A.O.T."/>
            <person name="Herndon D.R."/>
            <person name="Hannick L."/>
            <person name="Kappmeyer L.S."/>
            <person name="Berens S.J."/>
            <person name="Bidwell S.L."/>
            <person name="Brown W.C."/>
            <person name="Crabtree J."/>
            <person name="Fadrosh D."/>
            <person name="Feldblum T."/>
            <person name="Forberger H.A."/>
            <person name="Haas B.J."/>
            <person name="Howell J.M."/>
            <person name="Khouri H."/>
            <person name="Koo H."/>
            <person name="Mann D.J."/>
            <person name="Norimine J."/>
            <person name="Paulsen I.T."/>
            <person name="Radune D."/>
            <person name="Ren Q."/>
            <person name="Smith R.K. Jr."/>
            <person name="Suarez C.E."/>
            <person name="White O."/>
            <person name="Wortman J.R."/>
            <person name="Knowles D.P. Jr."/>
            <person name="McElwain T.F."/>
            <person name="Nene V.M."/>
        </authorList>
    </citation>
    <scope>NUCLEOTIDE SEQUENCE [LARGE SCALE GENOMIC DNA]</scope>
    <source>
        <strain evidence="3">T2Bo</strain>
    </source>
</reference>
<feature type="coiled-coil region" evidence="1">
    <location>
        <begin position="126"/>
        <end position="182"/>
    </location>
</feature>
<feature type="compositionally biased region" description="Polar residues" evidence="2">
    <location>
        <begin position="102"/>
        <end position="114"/>
    </location>
</feature>
<keyword evidence="4" id="KW-1185">Reference proteome</keyword>
<evidence type="ECO:0000313" key="4">
    <source>
        <dbReference type="Proteomes" id="UP000002173"/>
    </source>
</evidence>
<feature type="coiled-coil region" evidence="1">
    <location>
        <begin position="235"/>
        <end position="262"/>
    </location>
</feature>
<comment type="caution">
    <text evidence="3">The sequence shown here is derived from an EMBL/GenBank/DDBJ whole genome shotgun (WGS) entry which is preliminary data.</text>
</comment>
<sequence>MFDKDGTDHFGSAVDNLLMEVDLENRGCQLVSPTRSISSDNDQLSVLSKLRTLLEGQSSSPKTPGVISKSPRHEGSREFVTPELSGTLSHRLYSRDLDRNSPAASQMSDSSVKSSALKKSERNNVLRHAEAVIEYQRDRINALEAAVAKFNTALTQTTDMYKQELQRQVDDNLNLRQEMQKVVTEFEVLSKRYEMDMAESESLKKQVNFLSHDLSKRELELSEAQEKLTQLPIDNSDLREKNRVLSNEIDRLNREISGLSLLDSKINTRNSSGEVAATTQSCAAQHERLKASSKCIAQLENDLQSYKRLTESQSMDIKRLNHQLEKLRGSSKPNDYMVLAQKQMLQIRSIFMQLAKQAKEPKPISRQPSMEESIENRSLYAAYGMRSSTELREMYEKIMDMMNRSSFGKSRCTDCFSLSVVYSCNDMENEMQVDIDESMLTLRRDDQDSSSTEVIKIPLRSVVGVKKADDLNEFCIHTNDMSIHVLRAPNRDIFNRLHYALQYAGFVTEHTRFSIFSQADLSWVPPDFSWPNDIAAVSVTESSLSADCPSDLEGVRRYISDVHVITDPMERLCLLDHSTGSIIMLGPQLSSVPLVMPSMSTFAMRVCDATHKDCNFVEHVVAPTATLFNGGPTNFYFVPAQHIFAFIPDNRRVIFVKGIDSSNEKRLLRIVQNTKYREFSVAATAPEHHDSMASSIGAPQAEVAPEGDAGPSELMPAASQDRTRSKGYEFVDTKLVLYNGQDDEIIIDNKLGYYRVNKETNDVSLSSGSEEFCLLNFSTVEALQNFINELESRGFKQQEKEEVHFEVCVVSKDRIQLFVDTTKPPIVTYLRQDTTVTIQEDKRFIILEHTKDKSIRMELDCTKPKEFRNWKFALGFAGFIKGPAKPKNADMMKQYIFAVKLQKNDSKERRSFQVLPDSILLYANPTQANPLLTMKRSEIHVELTEVHRRLRVYVNRNCKTEERFDFIITMMSDYELVKQGLHKHGYIKDVSKEKNKVIQLPFVYAKAGLIAVFRSKFDKEPQLELERLNYTAEVSNMCIKFISKMDIKKVIKIDFKKEFNFKRWIMALKVAGYLPLTSEVVPVLYMPTIMYGHVCPEIPMLLKGHLK</sequence>
<dbReference type="eggNOG" id="ENOG502SMD2">
    <property type="taxonomic scope" value="Eukaryota"/>
</dbReference>
<dbReference type="OMA" id="YFGSHKQ"/>
<keyword evidence="1" id="KW-0175">Coiled coil</keyword>
<gene>
    <name evidence="3" type="ORF">BBOV_III001860</name>
</gene>
<feature type="region of interest" description="Disordered" evidence="2">
    <location>
        <begin position="699"/>
        <end position="721"/>
    </location>
</feature>
<reference evidence="4" key="3">
    <citation type="journal article" date="2021" name="Int. J. Parasitol.">
        <title>Comparative analysis of gene expression between Babesia bovis blood stages and kinetes allowed by improved genome annotation.</title>
        <authorList>
            <person name="Ueti M.W."/>
            <person name="Johnson W.C."/>
            <person name="Kappmeyer L.S."/>
            <person name="Herndon D.R."/>
            <person name="Mousel M.R."/>
            <person name="Reif K.E."/>
            <person name="Taus N.S."/>
            <person name="Ifeonu O.O."/>
            <person name="Silva J.C."/>
            <person name="Suarez C.E."/>
            <person name="Brayton K.A."/>
        </authorList>
    </citation>
    <scope>NUCLEOTIDE SEQUENCE [LARGE SCALE GENOMIC DNA]</scope>
</reference>
<dbReference type="VEuPathDB" id="PiroplasmaDB:BBOV_III001860"/>
<organism evidence="3 4">
    <name type="scientific">Babesia bovis</name>
    <dbReference type="NCBI Taxonomy" id="5865"/>
    <lineage>
        <taxon>Eukaryota</taxon>
        <taxon>Sar</taxon>
        <taxon>Alveolata</taxon>
        <taxon>Apicomplexa</taxon>
        <taxon>Aconoidasida</taxon>
        <taxon>Piroplasmida</taxon>
        <taxon>Babesiidae</taxon>
        <taxon>Babesia</taxon>
    </lineage>
</organism>
<dbReference type="KEGG" id="bbo:BBOV_III001860"/>
<proteinExistence type="predicted"/>
<feature type="region of interest" description="Disordered" evidence="2">
    <location>
        <begin position="55"/>
        <end position="119"/>
    </location>
</feature>
<evidence type="ECO:0000256" key="1">
    <source>
        <dbReference type="SAM" id="Coils"/>
    </source>
</evidence>
<dbReference type="FunCoup" id="A7AMG9">
    <property type="interactions" value="4"/>
</dbReference>
<dbReference type="EMBL" id="AAXT01000001">
    <property type="protein sequence ID" value="EDO07753.1"/>
    <property type="molecule type" value="Genomic_DNA"/>
</dbReference>
<dbReference type="AlphaFoldDB" id="A7AMG9"/>
<dbReference type="RefSeq" id="XP_001611321.1">
    <property type="nucleotide sequence ID" value="XM_001611271.1"/>
</dbReference>
<evidence type="ECO:0000256" key="2">
    <source>
        <dbReference type="SAM" id="MobiDB-lite"/>
    </source>
</evidence>
<evidence type="ECO:0000313" key="3">
    <source>
        <dbReference type="EMBL" id="EDO07753.1"/>
    </source>
</evidence>
<protein>
    <submittedName>
        <fullName evidence="3">Uncharacterized protein</fullName>
    </submittedName>
</protein>